<keyword evidence="9" id="KW-1185">Reference proteome</keyword>
<evidence type="ECO:0000256" key="1">
    <source>
        <dbReference type="ARBA" id="ARBA00004651"/>
    </source>
</evidence>
<evidence type="ECO:0000256" key="5">
    <source>
        <dbReference type="ARBA" id="ARBA00023136"/>
    </source>
</evidence>
<dbReference type="InterPro" id="IPR018076">
    <property type="entry name" value="T2SS_GspF_dom"/>
</dbReference>
<evidence type="ECO:0000313" key="8">
    <source>
        <dbReference type="EMBL" id="SFJ16743.1"/>
    </source>
</evidence>
<accession>A0A1I3P5B7</accession>
<evidence type="ECO:0000259" key="7">
    <source>
        <dbReference type="Pfam" id="PF00482"/>
    </source>
</evidence>
<dbReference type="STRING" id="1576369.SAMN05421753_11643"/>
<comment type="subcellular location">
    <subcellularLocation>
        <location evidence="1">Cell membrane</location>
        <topology evidence="1">Multi-pass membrane protein</topology>
    </subcellularLocation>
</comment>
<dbReference type="PANTHER" id="PTHR35007">
    <property type="entry name" value="INTEGRAL MEMBRANE PROTEIN-RELATED"/>
    <property type="match status" value="1"/>
</dbReference>
<sequence>MAVSILKPKSEFAGILRETETFAVANDPSFGNQLNGWFDRLMLQSGMALSPAMVLALCICSGLTFGGLAFVWQENLLTTAMAAFIGFLVPILVAMVVRSRRQNQILRQMPAMIDELARAARTGRSLENCLGIVAHDTPNPLGAELRHCTRKLALGLSIDESLKELPLRTGLIATSVLATALSVHRQTGGDLVSVLSRLSETLRDRIQFQGRLKAATAASRATAILMITLPPAILAFFVFRDPGYITALFESSWGMRSTVLAFILEIIGVVWVIRVLQTSARG</sequence>
<reference evidence="9" key="1">
    <citation type="submission" date="2016-10" db="EMBL/GenBank/DDBJ databases">
        <authorList>
            <person name="Varghese N."/>
            <person name="Submissions S."/>
        </authorList>
    </citation>
    <scope>NUCLEOTIDE SEQUENCE [LARGE SCALE GENOMIC DNA]</scope>
    <source>
        <strain evidence="9">DSM 26348</strain>
    </source>
</reference>
<keyword evidence="3 6" id="KW-0812">Transmembrane</keyword>
<keyword evidence="4 6" id="KW-1133">Transmembrane helix</keyword>
<dbReference type="EMBL" id="FOQD01000016">
    <property type="protein sequence ID" value="SFJ16743.1"/>
    <property type="molecule type" value="Genomic_DNA"/>
</dbReference>
<proteinExistence type="predicted"/>
<keyword evidence="2" id="KW-1003">Cell membrane</keyword>
<evidence type="ECO:0000256" key="4">
    <source>
        <dbReference type="ARBA" id="ARBA00022989"/>
    </source>
</evidence>
<protein>
    <submittedName>
        <fullName evidence="8">Tight adherence protein B</fullName>
    </submittedName>
</protein>
<evidence type="ECO:0000256" key="2">
    <source>
        <dbReference type="ARBA" id="ARBA00022475"/>
    </source>
</evidence>
<keyword evidence="5 6" id="KW-0472">Membrane</keyword>
<feature type="transmembrane region" description="Helical" evidence="6">
    <location>
        <begin position="76"/>
        <end position="97"/>
    </location>
</feature>
<dbReference type="InterPro" id="IPR042094">
    <property type="entry name" value="T2SS_GspF_sf"/>
</dbReference>
<dbReference type="Gene3D" id="1.20.81.30">
    <property type="entry name" value="Type II secretion system (T2SS), domain F"/>
    <property type="match status" value="1"/>
</dbReference>
<dbReference type="PANTHER" id="PTHR35007:SF1">
    <property type="entry name" value="PILUS ASSEMBLY PROTEIN"/>
    <property type="match status" value="1"/>
</dbReference>
<dbReference type="AlphaFoldDB" id="A0A1I3P5B7"/>
<gene>
    <name evidence="8" type="ORF">SAMN05421753_11643</name>
</gene>
<dbReference type="Pfam" id="PF00482">
    <property type="entry name" value="T2SSF"/>
    <property type="match status" value="1"/>
</dbReference>
<evidence type="ECO:0000256" key="3">
    <source>
        <dbReference type="ARBA" id="ARBA00022692"/>
    </source>
</evidence>
<name>A0A1I3P5B7_9PLAN</name>
<dbReference type="RefSeq" id="WP_092053870.1">
    <property type="nucleotide sequence ID" value="NZ_FOQD01000016.1"/>
</dbReference>
<dbReference type="OrthoDB" id="261155at2"/>
<dbReference type="GO" id="GO:0005886">
    <property type="term" value="C:plasma membrane"/>
    <property type="evidence" value="ECO:0007669"/>
    <property type="project" value="UniProtKB-SubCell"/>
</dbReference>
<feature type="domain" description="Type II secretion system protein GspF" evidence="7">
    <location>
        <begin position="113"/>
        <end position="238"/>
    </location>
</feature>
<feature type="transmembrane region" description="Helical" evidence="6">
    <location>
        <begin position="259"/>
        <end position="276"/>
    </location>
</feature>
<feature type="transmembrane region" description="Helical" evidence="6">
    <location>
        <begin position="48"/>
        <end position="70"/>
    </location>
</feature>
<dbReference type="Proteomes" id="UP000199518">
    <property type="component" value="Unassembled WGS sequence"/>
</dbReference>
<evidence type="ECO:0000256" key="6">
    <source>
        <dbReference type="SAM" id="Phobius"/>
    </source>
</evidence>
<evidence type="ECO:0000313" key="9">
    <source>
        <dbReference type="Proteomes" id="UP000199518"/>
    </source>
</evidence>
<organism evidence="8 9">
    <name type="scientific">Planctomicrobium piriforme</name>
    <dbReference type="NCBI Taxonomy" id="1576369"/>
    <lineage>
        <taxon>Bacteria</taxon>
        <taxon>Pseudomonadati</taxon>
        <taxon>Planctomycetota</taxon>
        <taxon>Planctomycetia</taxon>
        <taxon>Planctomycetales</taxon>
        <taxon>Planctomycetaceae</taxon>
        <taxon>Planctomicrobium</taxon>
    </lineage>
</organism>
<feature type="transmembrane region" description="Helical" evidence="6">
    <location>
        <begin position="221"/>
        <end position="239"/>
    </location>
</feature>